<feature type="region of interest" description="Disordered" evidence="1">
    <location>
        <begin position="71"/>
        <end position="195"/>
    </location>
</feature>
<gene>
    <name evidence="2" type="ORF">TWF696_009513</name>
</gene>
<feature type="compositionally biased region" description="Gly residues" evidence="1">
    <location>
        <begin position="113"/>
        <end position="122"/>
    </location>
</feature>
<feature type="compositionally biased region" description="Acidic residues" evidence="1">
    <location>
        <begin position="177"/>
        <end position="186"/>
    </location>
</feature>
<comment type="caution">
    <text evidence="2">The sequence shown here is derived from an EMBL/GenBank/DDBJ whole genome shotgun (WGS) entry which is preliminary data.</text>
</comment>
<feature type="region of interest" description="Disordered" evidence="1">
    <location>
        <begin position="1"/>
        <end position="29"/>
    </location>
</feature>
<evidence type="ECO:0000313" key="3">
    <source>
        <dbReference type="Proteomes" id="UP001375240"/>
    </source>
</evidence>
<feature type="compositionally biased region" description="Basic and acidic residues" evidence="1">
    <location>
        <begin position="97"/>
        <end position="107"/>
    </location>
</feature>
<reference evidence="2 3" key="1">
    <citation type="submission" date="2019-10" db="EMBL/GenBank/DDBJ databases">
        <authorList>
            <person name="Palmer J.M."/>
        </authorList>
    </citation>
    <scope>NUCLEOTIDE SEQUENCE [LARGE SCALE GENOMIC DNA]</scope>
    <source>
        <strain evidence="2 3">TWF696</strain>
    </source>
</reference>
<feature type="compositionally biased region" description="Low complexity" evidence="1">
    <location>
        <begin position="9"/>
        <end position="22"/>
    </location>
</feature>
<accession>A0AAV9UBI5</accession>
<evidence type="ECO:0000256" key="1">
    <source>
        <dbReference type="SAM" id="MobiDB-lite"/>
    </source>
</evidence>
<feature type="compositionally biased region" description="Acidic residues" evidence="1">
    <location>
        <begin position="159"/>
        <end position="170"/>
    </location>
</feature>
<sequence length="195" mass="20984">MSDTEQDHASNGTAGASATGTSQPQPLNQKSMEIFATVLQCTSEDISKQVDFTAVASKLGYKNAEVAKKRFQQVRKQLADSTGTIVVRKRGPKSQKVKTEGGNKENENENDGEGGGLRGGDASGNAKRRGRKPKNAGADDGKENGAKGKRAAKRVKMEQEEEDVKVEDGEDVKVEDGDLEDGEEEVKENLVKCEE</sequence>
<evidence type="ECO:0000313" key="2">
    <source>
        <dbReference type="EMBL" id="KAK6338701.1"/>
    </source>
</evidence>
<proteinExistence type="predicted"/>
<organism evidence="2 3">
    <name type="scientific">Orbilia brochopaga</name>
    <dbReference type="NCBI Taxonomy" id="3140254"/>
    <lineage>
        <taxon>Eukaryota</taxon>
        <taxon>Fungi</taxon>
        <taxon>Dikarya</taxon>
        <taxon>Ascomycota</taxon>
        <taxon>Pezizomycotina</taxon>
        <taxon>Orbiliomycetes</taxon>
        <taxon>Orbiliales</taxon>
        <taxon>Orbiliaceae</taxon>
        <taxon>Orbilia</taxon>
    </lineage>
</organism>
<feature type="compositionally biased region" description="Basic and acidic residues" evidence="1">
    <location>
        <begin position="137"/>
        <end position="146"/>
    </location>
</feature>
<protein>
    <submittedName>
        <fullName evidence="2">Uncharacterized protein</fullName>
    </submittedName>
</protein>
<dbReference type="AlphaFoldDB" id="A0AAV9UBI5"/>
<keyword evidence="3" id="KW-1185">Reference proteome</keyword>
<feature type="compositionally biased region" description="Basic residues" evidence="1">
    <location>
        <begin position="87"/>
        <end position="96"/>
    </location>
</feature>
<dbReference type="EMBL" id="JAVHNQ010000009">
    <property type="protein sequence ID" value="KAK6338701.1"/>
    <property type="molecule type" value="Genomic_DNA"/>
</dbReference>
<dbReference type="Proteomes" id="UP001375240">
    <property type="component" value="Unassembled WGS sequence"/>
</dbReference>
<name>A0AAV9UBI5_9PEZI</name>